<comment type="caution">
    <text evidence="5">The sequence shown here is derived from an EMBL/GenBank/DDBJ whole genome shotgun (WGS) entry which is preliminary data.</text>
</comment>
<organism evidence="5 6">
    <name type="scientific">Brachionus plicatilis</name>
    <name type="common">Marine rotifer</name>
    <name type="synonym">Brachionus muelleri</name>
    <dbReference type="NCBI Taxonomy" id="10195"/>
    <lineage>
        <taxon>Eukaryota</taxon>
        <taxon>Metazoa</taxon>
        <taxon>Spiralia</taxon>
        <taxon>Gnathifera</taxon>
        <taxon>Rotifera</taxon>
        <taxon>Eurotatoria</taxon>
        <taxon>Monogononta</taxon>
        <taxon>Pseudotrocha</taxon>
        <taxon>Ploima</taxon>
        <taxon>Brachionidae</taxon>
        <taxon>Brachionus</taxon>
    </lineage>
</organism>
<dbReference type="FunFam" id="3.40.50.720:FF:000202">
    <property type="entry name" value="Short-chain dehydrogenase/reductase family 16C member 6"/>
    <property type="match status" value="1"/>
</dbReference>
<dbReference type="InterPro" id="IPR036291">
    <property type="entry name" value="NAD(P)-bd_dom_sf"/>
</dbReference>
<reference evidence="5 6" key="1">
    <citation type="journal article" date="2018" name="Sci. Rep.">
        <title>Genomic signatures of local adaptation to the degree of environmental predictability in rotifers.</title>
        <authorList>
            <person name="Franch-Gras L."/>
            <person name="Hahn C."/>
            <person name="Garcia-Roger E.M."/>
            <person name="Carmona M.J."/>
            <person name="Serra M."/>
            <person name="Gomez A."/>
        </authorList>
    </citation>
    <scope>NUCLEOTIDE SEQUENCE [LARGE SCALE GENOMIC DNA]</scope>
    <source>
        <strain evidence="5">HYR1</strain>
    </source>
</reference>
<keyword evidence="2" id="KW-0560">Oxidoreductase</keyword>
<dbReference type="PRINTS" id="PR00080">
    <property type="entry name" value="SDRFAMILY"/>
</dbReference>
<evidence type="ECO:0000256" key="2">
    <source>
        <dbReference type="ARBA" id="ARBA00023002"/>
    </source>
</evidence>
<sequence>MIQKILLNILTGLYLLLHGIISGIVKQVLPYTYRCKSVKNELVLVTGSGSGIGKLMAKKFALLGAKIICVDINQTANSKTCAEIKNEGGEAVAFKCDLSKREEIYSLADNVIKNVGYPDILINNAGIVTGKKFLDSPDEMIEKTFQVNTLSHFWLAKKFLPNMIEKNHGHLVTIASCAGMFGAAGLVDYCSSKFAAVGFDEALRNELLRIEKTGVKTTVVCPNVINTGMFQGFKVAGLPLLEPEYVADKVVEAVLTNQELLMLPRMTYFLWCLKTILPYKFASFLDKDVMRLCHSMDQFVGRKSD</sequence>
<evidence type="ECO:0000313" key="5">
    <source>
        <dbReference type="EMBL" id="RNA42644.1"/>
    </source>
</evidence>
<evidence type="ECO:0000313" key="6">
    <source>
        <dbReference type="Proteomes" id="UP000276133"/>
    </source>
</evidence>
<keyword evidence="3" id="KW-0520">NAD</keyword>
<dbReference type="Gene3D" id="3.40.50.720">
    <property type="entry name" value="NAD(P)-binding Rossmann-like Domain"/>
    <property type="match status" value="1"/>
</dbReference>
<dbReference type="InterPro" id="IPR002347">
    <property type="entry name" value="SDR_fam"/>
</dbReference>
<keyword evidence="6" id="KW-1185">Reference proteome</keyword>
<proteinExistence type="inferred from homology"/>
<dbReference type="EMBL" id="REGN01000333">
    <property type="protein sequence ID" value="RNA42644.1"/>
    <property type="molecule type" value="Genomic_DNA"/>
</dbReference>
<dbReference type="OrthoDB" id="10253736at2759"/>
<dbReference type="Pfam" id="PF00106">
    <property type="entry name" value="adh_short"/>
    <property type="match status" value="1"/>
</dbReference>
<dbReference type="PANTHER" id="PTHR24322">
    <property type="entry name" value="PKSB"/>
    <property type="match status" value="1"/>
</dbReference>
<dbReference type="AlphaFoldDB" id="A0A3M7T3P0"/>
<dbReference type="GO" id="GO:0016616">
    <property type="term" value="F:oxidoreductase activity, acting on the CH-OH group of donors, NAD or NADP as acceptor"/>
    <property type="evidence" value="ECO:0007669"/>
    <property type="project" value="TreeGrafter"/>
</dbReference>
<dbReference type="STRING" id="10195.A0A3M7T3P0"/>
<comment type="similarity">
    <text evidence="1 4">Belongs to the short-chain dehydrogenases/reductases (SDR) family.</text>
</comment>
<dbReference type="Proteomes" id="UP000276133">
    <property type="component" value="Unassembled WGS sequence"/>
</dbReference>
<dbReference type="PRINTS" id="PR00081">
    <property type="entry name" value="GDHRDH"/>
</dbReference>
<dbReference type="SUPFAM" id="SSF51735">
    <property type="entry name" value="NAD(P)-binding Rossmann-fold domains"/>
    <property type="match status" value="1"/>
</dbReference>
<evidence type="ECO:0000256" key="1">
    <source>
        <dbReference type="ARBA" id="ARBA00006484"/>
    </source>
</evidence>
<evidence type="ECO:0000256" key="3">
    <source>
        <dbReference type="ARBA" id="ARBA00023027"/>
    </source>
</evidence>
<gene>
    <name evidence="5" type="ORF">BpHYR1_026215</name>
</gene>
<accession>A0A3M7T3P0</accession>
<name>A0A3M7T3P0_BRAPC</name>
<protein>
    <submittedName>
        <fullName evidence="5">Epidermal retinol dehydrogenase 2-like</fullName>
    </submittedName>
</protein>
<dbReference type="CDD" id="cd05339">
    <property type="entry name" value="17beta-HSDXI-like_SDR_c"/>
    <property type="match status" value="1"/>
</dbReference>
<dbReference type="PANTHER" id="PTHR24322:SF736">
    <property type="entry name" value="RETINOL DEHYDROGENASE 10"/>
    <property type="match status" value="1"/>
</dbReference>
<evidence type="ECO:0000256" key="4">
    <source>
        <dbReference type="RuleBase" id="RU000363"/>
    </source>
</evidence>